<dbReference type="SUPFAM" id="SSF52788">
    <property type="entry name" value="Phosphotyrosine protein phosphatases I"/>
    <property type="match status" value="1"/>
</dbReference>
<dbReference type="GO" id="GO:0004725">
    <property type="term" value="F:protein tyrosine phosphatase activity"/>
    <property type="evidence" value="ECO:0007669"/>
    <property type="project" value="TreeGrafter"/>
</dbReference>
<dbReference type="Gene3D" id="3.40.50.2300">
    <property type="match status" value="1"/>
</dbReference>
<dbReference type="Proteomes" id="UP000321408">
    <property type="component" value="Chromosome"/>
</dbReference>
<evidence type="ECO:0000313" key="2">
    <source>
        <dbReference type="EMBL" id="QEE15980.1"/>
    </source>
</evidence>
<dbReference type="GeneID" id="41329801"/>
<dbReference type="PANTHER" id="PTHR11717:SF31">
    <property type="entry name" value="LOW MOLECULAR WEIGHT PROTEIN-TYROSINE-PHOSPHATASE ETP-RELATED"/>
    <property type="match status" value="1"/>
</dbReference>
<gene>
    <name evidence="2" type="ORF">DSAG12_01808</name>
</gene>
<reference evidence="2 3" key="1">
    <citation type="journal article" date="2020" name="Nature">
        <title>Isolation of an archaeon at the prokaryote-eukaryote interface.</title>
        <authorList>
            <person name="Imachi H."/>
            <person name="Nobu M.K."/>
            <person name="Nakahara N."/>
            <person name="Morono Y."/>
            <person name="Ogawara M."/>
            <person name="Takaki Y."/>
            <person name="Takano Y."/>
            <person name="Uematsu K."/>
            <person name="Ikuta T."/>
            <person name="Ito M."/>
            <person name="Matsui Y."/>
            <person name="Miyazaki M."/>
            <person name="Murata K."/>
            <person name="Saito Y."/>
            <person name="Sakai S."/>
            <person name="Song C."/>
            <person name="Tasumi E."/>
            <person name="Yamanaka Y."/>
            <person name="Yamaguchi T."/>
            <person name="Kamagata Y."/>
            <person name="Tamaki H."/>
            <person name="Takai K."/>
        </authorList>
    </citation>
    <scope>NUCLEOTIDE SEQUENCE [LARGE SCALE GENOMIC DNA]</scope>
    <source>
        <strain evidence="2 3">MK-D1</strain>
    </source>
</reference>
<dbReference type="Pfam" id="PF01451">
    <property type="entry name" value="LMWPc"/>
    <property type="match status" value="1"/>
</dbReference>
<name>A0A5B9DB55_9ARCH</name>
<protein>
    <submittedName>
        <fullName evidence="2">Low molecular weight phosphatase family protein</fullName>
    </submittedName>
</protein>
<evidence type="ECO:0000259" key="1">
    <source>
        <dbReference type="SMART" id="SM00226"/>
    </source>
</evidence>
<organism evidence="2 3">
    <name type="scientific">Promethearchaeum syntrophicum</name>
    <dbReference type="NCBI Taxonomy" id="2594042"/>
    <lineage>
        <taxon>Archaea</taxon>
        <taxon>Promethearchaeati</taxon>
        <taxon>Promethearchaeota</taxon>
        <taxon>Promethearchaeia</taxon>
        <taxon>Promethearchaeales</taxon>
        <taxon>Promethearchaeaceae</taxon>
        <taxon>Promethearchaeum</taxon>
    </lineage>
</organism>
<accession>A0A5B9DB55</accession>
<dbReference type="InterPro" id="IPR036196">
    <property type="entry name" value="Ptyr_pPase_sf"/>
</dbReference>
<reference evidence="2 3" key="2">
    <citation type="journal article" date="2024" name="Int. J. Syst. Evol. Microbiol.">
        <title>Promethearchaeum syntrophicum gen. nov., sp. nov., an anaerobic, obligately syntrophic archaeon, the first isolate of the lineage 'Asgard' archaea, and proposal of the new archaeal phylum Promethearchaeota phyl. nov. and kingdom Promethearchaeati regn. nov.</title>
        <authorList>
            <person name="Imachi H."/>
            <person name="Nobu M.K."/>
            <person name="Kato S."/>
            <person name="Takaki Y."/>
            <person name="Miyazaki M."/>
            <person name="Miyata M."/>
            <person name="Ogawara M."/>
            <person name="Saito Y."/>
            <person name="Sakai S."/>
            <person name="Tahara Y.O."/>
            <person name="Takano Y."/>
            <person name="Tasumi E."/>
            <person name="Uematsu K."/>
            <person name="Yoshimura T."/>
            <person name="Itoh T."/>
            <person name="Ohkuma M."/>
            <person name="Takai K."/>
        </authorList>
    </citation>
    <scope>NUCLEOTIDE SEQUENCE [LARGE SCALE GENOMIC DNA]</scope>
    <source>
        <strain evidence="2 3">MK-D1</strain>
    </source>
</reference>
<dbReference type="KEGG" id="psyt:DSAG12_01808"/>
<keyword evidence="3" id="KW-1185">Reference proteome</keyword>
<feature type="domain" description="Phosphotyrosine protein phosphatase I" evidence="1">
    <location>
        <begin position="16"/>
        <end position="169"/>
    </location>
</feature>
<dbReference type="EMBL" id="CP042905">
    <property type="protein sequence ID" value="QEE15980.1"/>
    <property type="molecule type" value="Genomic_DNA"/>
</dbReference>
<dbReference type="AlphaFoldDB" id="A0A5B9DB55"/>
<evidence type="ECO:0000313" key="3">
    <source>
        <dbReference type="Proteomes" id="UP000321408"/>
    </source>
</evidence>
<dbReference type="OrthoDB" id="295776at2157"/>
<dbReference type="InterPro" id="IPR050438">
    <property type="entry name" value="LMW_PTPase"/>
</dbReference>
<dbReference type="SMART" id="SM00226">
    <property type="entry name" value="LMWPc"/>
    <property type="match status" value="1"/>
</dbReference>
<dbReference type="PANTHER" id="PTHR11717">
    <property type="entry name" value="LOW MOLECULAR WEIGHT PROTEIN TYROSINE PHOSPHATASE"/>
    <property type="match status" value="1"/>
</dbReference>
<dbReference type="InterPro" id="IPR023485">
    <property type="entry name" value="Ptyr_pPase"/>
</dbReference>
<sequence>MKPDEFWNLISNNDKIHIIFLCGGNICRSPFAEMKFEQLLADSKIKNKEKFIIQSGGFINQKDVRIHPFTEKALLEERILKDRIDQHFPRRMRKYKEDLINATALIVMTEGIRDIQLPLRYRDKAIFLSTLGISNKEVNIQDPAMIKEYQSYKIIMDQITSYLVHMIKKMEDLHI</sequence>
<dbReference type="RefSeq" id="WP_147662875.1">
    <property type="nucleotide sequence ID" value="NZ_CP042905.2"/>
</dbReference>
<proteinExistence type="predicted"/>